<keyword evidence="5 7" id="KW-1133">Transmembrane helix</keyword>
<gene>
    <name evidence="8" type="ORF">H9862_00080</name>
</gene>
<dbReference type="InterPro" id="IPR002771">
    <property type="entry name" value="Multi_antbiot-R_MarC"/>
</dbReference>
<evidence type="ECO:0000256" key="2">
    <source>
        <dbReference type="ARBA" id="ARBA00009784"/>
    </source>
</evidence>
<evidence type="ECO:0000256" key="6">
    <source>
        <dbReference type="ARBA" id="ARBA00023136"/>
    </source>
</evidence>
<evidence type="ECO:0000313" key="9">
    <source>
        <dbReference type="Proteomes" id="UP000823964"/>
    </source>
</evidence>
<comment type="similarity">
    <text evidence="2 7">Belongs to the UPF0056 (MarC) family.</text>
</comment>
<dbReference type="Pfam" id="PF01914">
    <property type="entry name" value="MarC"/>
    <property type="match status" value="1"/>
</dbReference>
<dbReference type="NCBIfam" id="TIGR00427">
    <property type="entry name" value="NAAT family transporter"/>
    <property type="match status" value="1"/>
</dbReference>
<dbReference type="Proteomes" id="UP000823964">
    <property type="component" value="Unassembled WGS sequence"/>
</dbReference>
<dbReference type="EMBL" id="DXFQ01000003">
    <property type="protein sequence ID" value="HIX18981.1"/>
    <property type="molecule type" value="Genomic_DNA"/>
</dbReference>
<name>A0A9D2AH24_9BACT</name>
<dbReference type="PANTHER" id="PTHR33508:SF10">
    <property type="entry name" value="UPF0056 INNER MEMBRANE PROTEIN YHGN"/>
    <property type="match status" value="1"/>
</dbReference>
<organism evidence="8 9">
    <name type="scientific">Candidatus Akkermansia intestinigallinarum</name>
    <dbReference type="NCBI Taxonomy" id="2838431"/>
    <lineage>
        <taxon>Bacteria</taxon>
        <taxon>Pseudomonadati</taxon>
        <taxon>Verrucomicrobiota</taxon>
        <taxon>Verrucomicrobiia</taxon>
        <taxon>Verrucomicrobiales</taxon>
        <taxon>Akkermansiaceae</taxon>
        <taxon>Akkermansia</taxon>
    </lineage>
</organism>
<evidence type="ECO:0000256" key="3">
    <source>
        <dbReference type="ARBA" id="ARBA00022475"/>
    </source>
</evidence>
<dbReference type="PANTHER" id="PTHR33508">
    <property type="entry name" value="UPF0056 MEMBRANE PROTEIN YHCE"/>
    <property type="match status" value="1"/>
</dbReference>
<comment type="caution">
    <text evidence="8">The sequence shown here is derived from an EMBL/GenBank/DDBJ whole genome shotgun (WGS) entry which is preliminary data.</text>
</comment>
<evidence type="ECO:0000256" key="5">
    <source>
        <dbReference type="ARBA" id="ARBA00022989"/>
    </source>
</evidence>
<comment type="subcellular location">
    <subcellularLocation>
        <location evidence="1 7">Cell membrane</location>
        <topology evidence="1 7">Multi-pass membrane protein</topology>
    </subcellularLocation>
</comment>
<feature type="transmembrane region" description="Helical" evidence="7">
    <location>
        <begin position="6"/>
        <end position="25"/>
    </location>
</feature>
<proteinExistence type="inferred from homology"/>
<evidence type="ECO:0000256" key="1">
    <source>
        <dbReference type="ARBA" id="ARBA00004651"/>
    </source>
</evidence>
<reference evidence="8" key="1">
    <citation type="journal article" date="2021" name="PeerJ">
        <title>Extensive microbial diversity within the chicken gut microbiome revealed by metagenomics and culture.</title>
        <authorList>
            <person name="Gilroy R."/>
            <person name="Ravi A."/>
            <person name="Getino M."/>
            <person name="Pursley I."/>
            <person name="Horton D.L."/>
            <person name="Alikhan N.F."/>
            <person name="Baker D."/>
            <person name="Gharbi K."/>
            <person name="Hall N."/>
            <person name="Watson M."/>
            <person name="Adriaenssens E.M."/>
            <person name="Foster-Nyarko E."/>
            <person name="Jarju S."/>
            <person name="Secka A."/>
            <person name="Antonio M."/>
            <person name="Oren A."/>
            <person name="Chaudhuri R.R."/>
            <person name="La Ragione R."/>
            <person name="Hildebrand F."/>
            <person name="Pallen M.J."/>
        </authorList>
    </citation>
    <scope>NUCLEOTIDE SEQUENCE</scope>
    <source>
        <strain evidence="8">14975</strain>
    </source>
</reference>
<evidence type="ECO:0000256" key="7">
    <source>
        <dbReference type="RuleBase" id="RU362048"/>
    </source>
</evidence>
<feature type="transmembrane region" description="Helical" evidence="7">
    <location>
        <begin position="173"/>
        <end position="194"/>
    </location>
</feature>
<feature type="transmembrane region" description="Helical" evidence="7">
    <location>
        <begin position="76"/>
        <end position="98"/>
    </location>
</feature>
<feature type="transmembrane region" description="Helical" evidence="7">
    <location>
        <begin position="110"/>
        <end position="130"/>
    </location>
</feature>
<evidence type="ECO:0000256" key="4">
    <source>
        <dbReference type="ARBA" id="ARBA00022692"/>
    </source>
</evidence>
<feature type="transmembrane region" description="Helical" evidence="7">
    <location>
        <begin position="142"/>
        <end position="161"/>
    </location>
</feature>
<keyword evidence="6 7" id="KW-0472">Membrane</keyword>
<reference evidence="8" key="2">
    <citation type="submission" date="2021-04" db="EMBL/GenBank/DDBJ databases">
        <authorList>
            <person name="Gilroy R."/>
        </authorList>
    </citation>
    <scope>NUCLEOTIDE SEQUENCE</scope>
    <source>
        <strain evidence="8">14975</strain>
    </source>
</reference>
<dbReference type="GO" id="GO:0005886">
    <property type="term" value="C:plasma membrane"/>
    <property type="evidence" value="ECO:0007669"/>
    <property type="project" value="UniProtKB-SubCell"/>
</dbReference>
<protein>
    <recommendedName>
        <fullName evidence="7">UPF0056 membrane protein</fullName>
    </recommendedName>
</protein>
<keyword evidence="4 7" id="KW-0812">Transmembrane</keyword>
<sequence>MDWELILAQALTLVIVFDPLGNAPFVRSLLQQVEPSRRRFVLLRELFFVLLLLLAVSCVGSYILGLLGISLSSLNLTGGIMLFLIAIGLVFPSVNVMGTHSDESVSSEPFIVPLVVPLIVGPAAISIIMMKASMCVTVNDHIEGFISLVLAWLIQSVILYFSNSILNRIGDKGILSVTRLMGMILVLIAVQMILNGITDYIEHLRVPGAEPLAPVPMAAPLPDNPATPGAA</sequence>
<dbReference type="AlphaFoldDB" id="A0A9D2AH24"/>
<keyword evidence="3" id="KW-1003">Cell membrane</keyword>
<accession>A0A9D2AH24</accession>
<evidence type="ECO:0000313" key="8">
    <source>
        <dbReference type="EMBL" id="HIX18981.1"/>
    </source>
</evidence>
<feature type="transmembrane region" description="Helical" evidence="7">
    <location>
        <begin position="46"/>
        <end position="70"/>
    </location>
</feature>